<gene>
    <name evidence="2" type="ORF">Plec18167_001915</name>
</gene>
<name>A0ABR3YAW1_9EURO</name>
<organism evidence="2 3">
    <name type="scientific">Paecilomyces lecythidis</name>
    <dbReference type="NCBI Taxonomy" id="3004212"/>
    <lineage>
        <taxon>Eukaryota</taxon>
        <taxon>Fungi</taxon>
        <taxon>Dikarya</taxon>
        <taxon>Ascomycota</taxon>
        <taxon>Pezizomycotina</taxon>
        <taxon>Eurotiomycetes</taxon>
        <taxon>Eurotiomycetidae</taxon>
        <taxon>Eurotiales</taxon>
        <taxon>Thermoascaceae</taxon>
        <taxon>Paecilomyces</taxon>
    </lineage>
</organism>
<comment type="caution">
    <text evidence="2">The sequence shown here is derived from an EMBL/GenBank/DDBJ whole genome shotgun (WGS) entry which is preliminary data.</text>
</comment>
<evidence type="ECO:0000256" key="1">
    <source>
        <dbReference type="SAM" id="MobiDB-lite"/>
    </source>
</evidence>
<evidence type="ECO:0000313" key="3">
    <source>
        <dbReference type="Proteomes" id="UP001583193"/>
    </source>
</evidence>
<feature type="region of interest" description="Disordered" evidence="1">
    <location>
        <begin position="1"/>
        <end position="32"/>
    </location>
</feature>
<dbReference type="Proteomes" id="UP001583193">
    <property type="component" value="Unassembled WGS sequence"/>
</dbReference>
<evidence type="ECO:0000313" key="2">
    <source>
        <dbReference type="EMBL" id="KAL1885258.1"/>
    </source>
</evidence>
<protein>
    <submittedName>
        <fullName evidence="2">Uncharacterized protein</fullName>
    </submittedName>
</protein>
<proteinExistence type="predicted"/>
<reference evidence="2 3" key="1">
    <citation type="journal article" date="2024" name="IMA Fungus">
        <title>IMA Genome - F19 : A genome assembly and annotation guide to empower mycologists, including annotated draft genome sequences of Ceratocystis pirilliformis, Diaporthe australafricana, Fusarium ophioides, Paecilomyces lecythidis, and Sporothrix stenoceras.</title>
        <authorList>
            <person name="Aylward J."/>
            <person name="Wilson A.M."/>
            <person name="Visagie C.M."/>
            <person name="Spraker J."/>
            <person name="Barnes I."/>
            <person name="Buitendag C."/>
            <person name="Ceriani C."/>
            <person name="Del Mar Angel L."/>
            <person name="du Plessis D."/>
            <person name="Fuchs T."/>
            <person name="Gasser K."/>
            <person name="Kramer D."/>
            <person name="Li W."/>
            <person name="Munsamy K."/>
            <person name="Piso A."/>
            <person name="Price J.L."/>
            <person name="Sonnekus B."/>
            <person name="Thomas C."/>
            <person name="van der Nest A."/>
            <person name="van Dijk A."/>
            <person name="van Heerden A."/>
            <person name="van Vuuren N."/>
            <person name="Yilmaz N."/>
            <person name="Duong T.A."/>
            <person name="van der Merwe N.A."/>
            <person name="Wingfield M.J."/>
            <person name="Wingfield B.D."/>
        </authorList>
    </citation>
    <scope>NUCLEOTIDE SEQUENCE [LARGE SCALE GENOMIC DNA]</scope>
    <source>
        <strain evidence="2 3">CMW 18167</strain>
    </source>
</reference>
<keyword evidence="3" id="KW-1185">Reference proteome</keyword>
<dbReference type="EMBL" id="JAVDPF010000003">
    <property type="protein sequence ID" value="KAL1885258.1"/>
    <property type="molecule type" value="Genomic_DNA"/>
</dbReference>
<accession>A0ABR3YAW1</accession>
<sequence>MDIALENAANGVQSPISSASTHSDSVDSDMDSVMSDAENEALFSGPTLQPFNSSDPMNIGTNNVCTKQFELFPSLQPLVTTTVTNGDLATCNVSNVSELSVSSLHSFTTTITNVDVGRSNADNAVESPSPLLHAKAPRQHSIKAVNDPRNVTDFREDQATWSWENLPDILYTFKPPNIGKQPEPATMSYEIHGQFLRDLPILPDNISSDVEEFRVEAWARLDRRVRLVDITQRMHPEFRIKPNALQQRGVRFRKAFNMLAWGVGNKKTLETESELIKVMVARGINPGANSTREITPGFICPEAGEAGGRIALPEQYGKRQSPATQAAIRPNNTVPVNRGAGDAGDGRGVASFFEEAIEACLWKAIDMGLATPQTIFDLGMEAYAARDEIMMAMRGKEIF</sequence>